<gene>
    <name evidence="5" type="ORF">FHS57_004914</name>
</gene>
<evidence type="ECO:0000256" key="1">
    <source>
        <dbReference type="ARBA" id="ARBA00022801"/>
    </source>
</evidence>
<evidence type="ECO:0000313" key="5">
    <source>
        <dbReference type="EMBL" id="MBB3840893.1"/>
    </source>
</evidence>
<dbReference type="EMBL" id="JACIBY010000013">
    <property type="protein sequence ID" value="MBB3840893.1"/>
    <property type="molecule type" value="Genomic_DNA"/>
</dbReference>
<keyword evidence="1" id="KW-0378">Hydrolase</keyword>
<evidence type="ECO:0000259" key="4">
    <source>
        <dbReference type="Pfam" id="PF18962"/>
    </source>
</evidence>
<organism evidence="5 6">
    <name type="scientific">Runella defluvii</name>
    <dbReference type="NCBI Taxonomy" id="370973"/>
    <lineage>
        <taxon>Bacteria</taxon>
        <taxon>Pseudomonadati</taxon>
        <taxon>Bacteroidota</taxon>
        <taxon>Cytophagia</taxon>
        <taxon>Cytophagales</taxon>
        <taxon>Spirosomataceae</taxon>
        <taxon>Runella</taxon>
    </lineage>
</organism>
<dbReference type="InterPro" id="IPR036514">
    <property type="entry name" value="SGNH_hydro_sf"/>
</dbReference>
<keyword evidence="2" id="KW-1133">Transmembrane helix</keyword>
<dbReference type="SUPFAM" id="SSF52266">
    <property type="entry name" value="SGNH hydrolase"/>
    <property type="match status" value="1"/>
</dbReference>
<comment type="caution">
    <text evidence="5">The sequence shown here is derived from an EMBL/GenBank/DDBJ whole genome shotgun (WGS) entry which is preliminary data.</text>
</comment>
<reference evidence="5 6" key="1">
    <citation type="submission" date="2020-08" db="EMBL/GenBank/DDBJ databases">
        <title>Genomic Encyclopedia of Type Strains, Phase IV (KMG-IV): sequencing the most valuable type-strain genomes for metagenomic binning, comparative biology and taxonomic classification.</title>
        <authorList>
            <person name="Goeker M."/>
        </authorList>
    </citation>
    <scope>NUCLEOTIDE SEQUENCE [LARGE SCALE GENOMIC DNA]</scope>
    <source>
        <strain evidence="5 6">DSM 17976</strain>
    </source>
</reference>
<feature type="domain" description="Secretion system C-terminal sorting" evidence="4">
    <location>
        <begin position="1199"/>
        <end position="1272"/>
    </location>
</feature>
<evidence type="ECO:0008006" key="7">
    <source>
        <dbReference type="Google" id="ProtNLM"/>
    </source>
</evidence>
<dbReference type="InterPro" id="IPR026444">
    <property type="entry name" value="Secre_tail"/>
</dbReference>
<dbReference type="Pfam" id="PF03629">
    <property type="entry name" value="SASA"/>
    <property type="match status" value="1"/>
</dbReference>
<proteinExistence type="predicted"/>
<feature type="domain" description="Sialate O-acetylesterase" evidence="3">
    <location>
        <begin position="127"/>
        <end position="332"/>
    </location>
</feature>
<sequence length="1276" mass="135749">MKFSKAYLFYFVNFLLWLFLPLTIVAQISITFPSSRIVFQRDNAGNGTIPITGQYAQSIDRVEARVVPMVGGQGEQTDWRTIQENPQGGFYSGSISVRGGWYELQIRGMANGNVVTTTELQRVGVGEVFVVAGQSNAQGFFNYGAPSPGDDRVNCVNYYNGTHQNNSLPAPSFVKMSDNSNISPRGLSSWCWGRLGDILTNRLNVPVLFYNAGWEGTASKNWSETVDGGTTSSIYINDTYPPGQPYANLRLALNYYASLTGVRAVLWHQGEADNILNTNANLYASNLQTVINKSRQHFGKNVGWVVARVSHYKGKNSQEVINGQNQTVFNTSAAYFGPNTDEVQIPRPDGAHLQNGGLSDAANVWANSLDNNFFNNCSPQTGTYPSFSVRCAGGNQLNINVQGPFVSVQWNNGATGSSANFGPGTYQATVRDAQGNTYFTPSITVPNNLQSAPVSIAVDGKVPLCQGSSIGLTSSSSIDNNWSTGATSQRIDVSSGGTYTVTTRNLYGCSSAASFTVSTVNSPPPAKPTINASGALTFCQGGSVSLTASGANEYRWSNGERGQTIAARTSGIYEVRVLDSQGCTSEPASVVVVVNTPPAAPSISASGNTSFCEGGEVTLSSNYSAGNVWSNGEQGTSIKVTTSGTYNVRFRDNNGCDAISNSIKVTANPLPAKPVITAERPLTFCEGDSTVLTSTNSAQYNWSNGARNRRISILQAGTFTVAITDVNGCSSPVSDPVTIKTNPLPAAPTISADRTPTICENEVITLISSAQAGYIWSNGQNTRTVTVNLTGRYSARTVDANQCQSPSSNVIAVTVNRLPDKPTITALGATTFCVGGQVQLTTNYSSGLSWSNFQTTQTVTATTGGDYRVRYRDGNNCEAISDPFKVTVHPLPTAPSVISERPTTFCLFDNTVLTITSAGSSFKWSTGDEGRSIKTYSAGSVTATVYDPTTGCTSPSSNPIKITVNPLPEKPTINVTGSTTICADKSVTLTASQAAGYQWSNSATTQSINANVAGNYTVAVKNEFGCFSSASDPITVRVIQLPNPPSVIAEGRTTFCEGEQVGLRVESPYQVIWNTGETTSRIIAKQSGNYAASIRDESGCQSPYTGAVRVEAKTLPATPVIQKSGIYALQVSNPTEGATYAWTNNGQALSETAATIRTTQAGSYTVISSIKHSTTLTCTSKASAAYEFVLESGNARIGVFPNPSTDGNVTIEALENLSDVTIIVYDQTGRTLMTKTFASLVGQQKLDLSDLPYGTYHIKVRTPTFNESQKIVLSQP</sequence>
<evidence type="ECO:0000256" key="2">
    <source>
        <dbReference type="SAM" id="Phobius"/>
    </source>
</evidence>
<dbReference type="NCBIfam" id="TIGR04183">
    <property type="entry name" value="Por_Secre_tail"/>
    <property type="match status" value="1"/>
</dbReference>
<dbReference type="InterPro" id="IPR005181">
    <property type="entry name" value="SASA"/>
</dbReference>
<dbReference type="GO" id="GO:0016788">
    <property type="term" value="F:hydrolase activity, acting on ester bonds"/>
    <property type="evidence" value="ECO:0007669"/>
    <property type="project" value="UniProtKB-ARBA"/>
</dbReference>
<keyword evidence="2" id="KW-0472">Membrane</keyword>
<dbReference type="Pfam" id="PF18962">
    <property type="entry name" value="Por_Secre_tail"/>
    <property type="match status" value="1"/>
</dbReference>
<dbReference type="RefSeq" id="WP_183978182.1">
    <property type="nucleotide sequence ID" value="NZ_JACIBY010000013.1"/>
</dbReference>
<evidence type="ECO:0000313" key="6">
    <source>
        <dbReference type="Proteomes" id="UP000541352"/>
    </source>
</evidence>
<protein>
    <recommendedName>
        <fullName evidence="7">T9SS type A sorting domain-containing protein</fullName>
    </recommendedName>
</protein>
<dbReference type="Proteomes" id="UP000541352">
    <property type="component" value="Unassembled WGS sequence"/>
</dbReference>
<keyword evidence="2" id="KW-0812">Transmembrane</keyword>
<feature type="transmembrane region" description="Helical" evidence="2">
    <location>
        <begin position="7"/>
        <end position="30"/>
    </location>
</feature>
<dbReference type="Gene3D" id="3.40.50.1110">
    <property type="entry name" value="SGNH hydrolase"/>
    <property type="match status" value="1"/>
</dbReference>
<name>A0A7W5ZPY5_9BACT</name>
<dbReference type="AlphaFoldDB" id="A0A7W5ZPY5"/>
<evidence type="ECO:0000259" key="3">
    <source>
        <dbReference type="Pfam" id="PF03629"/>
    </source>
</evidence>
<accession>A0A7W5ZPY5</accession>
<keyword evidence="6" id="KW-1185">Reference proteome</keyword>